<name>A0A1F7GX50_9BACT</name>
<reference evidence="1 2" key="1">
    <citation type="journal article" date="2016" name="Nat. Commun.">
        <title>Thousands of microbial genomes shed light on interconnected biogeochemical processes in an aquifer system.</title>
        <authorList>
            <person name="Anantharaman K."/>
            <person name="Brown C.T."/>
            <person name="Hug L.A."/>
            <person name="Sharon I."/>
            <person name="Castelle C.J."/>
            <person name="Probst A.J."/>
            <person name="Thomas B.C."/>
            <person name="Singh A."/>
            <person name="Wilkins M.J."/>
            <person name="Karaoz U."/>
            <person name="Brodie E.L."/>
            <person name="Williams K.H."/>
            <person name="Hubbard S.S."/>
            <person name="Banfield J.F."/>
        </authorList>
    </citation>
    <scope>NUCLEOTIDE SEQUENCE [LARGE SCALE GENOMIC DNA]</scope>
</reference>
<evidence type="ECO:0000313" key="1">
    <source>
        <dbReference type="EMBL" id="OGK23354.1"/>
    </source>
</evidence>
<dbReference type="AlphaFoldDB" id="A0A1F7GX50"/>
<dbReference type="Proteomes" id="UP000177913">
    <property type="component" value="Unassembled WGS sequence"/>
</dbReference>
<accession>A0A1F7GX50</accession>
<gene>
    <name evidence="1" type="ORF">A3C25_06470</name>
</gene>
<sequence>MGYHFEMPRTVEIEYILPDNGLLIVLIPALLIGKEGIDCLKCPLSANRLQDRFPNCDGDPSRVVEGVKFRAQGNLSDAIPFKRALCDIKDTHISKR</sequence>
<protein>
    <submittedName>
        <fullName evidence="1">Uncharacterized protein</fullName>
    </submittedName>
</protein>
<proteinExistence type="predicted"/>
<comment type="caution">
    <text evidence="1">The sequence shown here is derived from an EMBL/GenBank/DDBJ whole genome shotgun (WGS) entry which is preliminary data.</text>
</comment>
<organism evidence="1 2">
    <name type="scientific">Candidatus Roizmanbacteria bacterium RIFCSPHIGHO2_02_FULL_38_11</name>
    <dbReference type="NCBI Taxonomy" id="1802039"/>
    <lineage>
        <taxon>Bacteria</taxon>
        <taxon>Candidatus Roizmaniibacteriota</taxon>
    </lineage>
</organism>
<evidence type="ECO:0000313" key="2">
    <source>
        <dbReference type="Proteomes" id="UP000177913"/>
    </source>
</evidence>
<dbReference type="EMBL" id="MFZO01000048">
    <property type="protein sequence ID" value="OGK23354.1"/>
    <property type="molecule type" value="Genomic_DNA"/>
</dbReference>